<accession>A0A0B6Y1C8</accession>
<feature type="compositionally biased region" description="Polar residues" evidence="1">
    <location>
        <begin position="60"/>
        <end position="70"/>
    </location>
</feature>
<evidence type="ECO:0000313" key="2">
    <source>
        <dbReference type="EMBL" id="CEK49918.1"/>
    </source>
</evidence>
<feature type="compositionally biased region" description="Polar residues" evidence="1">
    <location>
        <begin position="26"/>
        <end position="46"/>
    </location>
</feature>
<gene>
    <name evidence="2" type="primary">ORF9291</name>
</gene>
<proteinExistence type="predicted"/>
<feature type="region of interest" description="Disordered" evidence="1">
    <location>
        <begin position="24"/>
        <end position="72"/>
    </location>
</feature>
<feature type="non-terminal residue" evidence="2">
    <location>
        <position position="1"/>
    </location>
</feature>
<evidence type="ECO:0000256" key="1">
    <source>
        <dbReference type="SAM" id="MobiDB-lite"/>
    </source>
</evidence>
<name>A0A0B6Y1C8_9EUPU</name>
<protein>
    <submittedName>
        <fullName evidence="2">Uncharacterized protein</fullName>
    </submittedName>
</protein>
<feature type="non-terminal residue" evidence="2">
    <location>
        <position position="98"/>
    </location>
</feature>
<dbReference type="AlphaFoldDB" id="A0A0B6Y1C8"/>
<sequence length="98" mass="10604">PTLSPYASEDRDSGHLETSVRVLLDSGSQSTSRGDSTPRVKSSHPTCRSPMPSSSFMSSRTNPGIDNTSFELGEDIRLPPCCKARETATVRRSNSFSP</sequence>
<dbReference type="EMBL" id="HACG01003053">
    <property type="protein sequence ID" value="CEK49918.1"/>
    <property type="molecule type" value="Transcribed_RNA"/>
</dbReference>
<organism evidence="2">
    <name type="scientific">Arion vulgaris</name>
    <dbReference type="NCBI Taxonomy" id="1028688"/>
    <lineage>
        <taxon>Eukaryota</taxon>
        <taxon>Metazoa</taxon>
        <taxon>Spiralia</taxon>
        <taxon>Lophotrochozoa</taxon>
        <taxon>Mollusca</taxon>
        <taxon>Gastropoda</taxon>
        <taxon>Heterobranchia</taxon>
        <taxon>Euthyneura</taxon>
        <taxon>Panpulmonata</taxon>
        <taxon>Eupulmonata</taxon>
        <taxon>Stylommatophora</taxon>
        <taxon>Helicina</taxon>
        <taxon>Arionoidea</taxon>
        <taxon>Arionidae</taxon>
        <taxon>Arion</taxon>
    </lineage>
</organism>
<feature type="compositionally biased region" description="Low complexity" evidence="1">
    <location>
        <begin position="49"/>
        <end position="59"/>
    </location>
</feature>
<reference evidence="2" key="1">
    <citation type="submission" date="2014-12" db="EMBL/GenBank/DDBJ databases">
        <title>Insight into the proteome of Arion vulgaris.</title>
        <authorList>
            <person name="Aradska J."/>
            <person name="Bulat T."/>
            <person name="Smidak R."/>
            <person name="Sarate P."/>
            <person name="Gangsoo J."/>
            <person name="Sialana F."/>
            <person name="Bilban M."/>
            <person name="Lubec G."/>
        </authorList>
    </citation>
    <scope>NUCLEOTIDE SEQUENCE</scope>
    <source>
        <tissue evidence="2">Skin</tissue>
    </source>
</reference>